<gene>
    <name evidence="3" type="ORF">K8V15_10960</name>
</gene>
<proteinExistence type="predicted"/>
<dbReference type="EMBL" id="DYZF01000278">
    <property type="protein sequence ID" value="HJE52473.1"/>
    <property type="molecule type" value="Genomic_DNA"/>
</dbReference>
<evidence type="ECO:0000256" key="1">
    <source>
        <dbReference type="SAM" id="MobiDB-lite"/>
    </source>
</evidence>
<feature type="region of interest" description="Disordered" evidence="1">
    <location>
        <begin position="1"/>
        <end position="37"/>
    </location>
</feature>
<dbReference type="Proteomes" id="UP000712713">
    <property type="component" value="Unassembled WGS sequence"/>
</dbReference>
<keyword evidence="2" id="KW-0812">Transmembrane</keyword>
<comment type="caution">
    <text evidence="3">The sequence shown here is derived from an EMBL/GenBank/DDBJ whole genome shotgun (WGS) entry which is preliminary data.</text>
</comment>
<evidence type="ECO:0000313" key="3">
    <source>
        <dbReference type="EMBL" id="HJE52473.1"/>
    </source>
</evidence>
<evidence type="ECO:0000313" key="4">
    <source>
        <dbReference type="Proteomes" id="UP000712713"/>
    </source>
</evidence>
<accession>A0A921EPZ4</accession>
<sequence>MSWADARGRESGPPQLYGSGSRGEPDGAAAGQFDGEADLGGASAPEICASSASTAAFAFAGLSWRTGVFLAALAIATLIPVALFLAFQRLFLSGAGLGGAVKG</sequence>
<organism evidence="3 4">
    <name type="scientific">Tessaracoccus flavescens</name>
    <dbReference type="NCBI Taxonomy" id="399497"/>
    <lineage>
        <taxon>Bacteria</taxon>
        <taxon>Bacillati</taxon>
        <taxon>Actinomycetota</taxon>
        <taxon>Actinomycetes</taxon>
        <taxon>Propionibacteriales</taxon>
        <taxon>Propionibacteriaceae</taxon>
        <taxon>Tessaracoccus</taxon>
    </lineage>
</organism>
<reference evidence="3" key="2">
    <citation type="submission" date="2021-09" db="EMBL/GenBank/DDBJ databases">
        <authorList>
            <person name="Gilroy R."/>
        </authorList>
    </citation>
    <scope>NUCLEOTIDE SEQUENCE</scope>
    <source>
        <strain evidence="3">ChiGjej3B3-7470</strain>
    </source>
</reference>
<dbReference type="AlphaFoldDB" id="A0A921EPZ4"/>
<reference evidence="3" key="1">
    <citation type="journal article" date="2021" name="PeerJ">
        <title>Extensive microbial diversity within the chicken gut microbiome revealed by metagenomics and culture.</title>
        <authorList>
            <person name="Gilroy R."/>
            <person name="Ravi A."/>
            <person name="Getino M."/>
            <person name="Pursley I."/>
            <person name="Horton D.L."/>
            <person name="Alikhan N.F."/>
            <person name="Baker D."/>
            <person name="Gharbi K."/>
            <person name="Hall N."/>
            <person name="Watson M."/>
            <person name="Adriaenssens E.M."/>
            <person name="Foster-Nyarko E."/>
            <person name="Jarju S."/>
            <person name="Secka A."/>
            <person name="Antonio M."/>
            <person name="Oren A."/>
            <person name="Chaudhuri R.R."/>
            <person name="La Ragione R."/>
            <person name="Hildebrand F."/>
            <person name="Pallen M.J."/>
        </authorList>
    </citation>
    <scope>NUCLEOTIDE SEQUENCE</scope>
    <source>
        <strain evidence="3">ChiGjej3B3-7470</strain>
    </source>
</reference>
<keyword evidence="2" id="KW-1133">Transmembrane helix</keyword>
<evidence type="ECO:0000256" key="2">
    <source>
        <dbReference type="SAM" id="Phobius"/>
    </source>
</evidence>
<protein>
    <submittedName>
        <fullName evidence="3">Uncharacterized protein</fullName>
    </submittedName>
</protein>
<name>A0A921EPZ4_9ACTN</name>
<feature type="transmembrane region" description="Helical" evidence="2">
    <location>
        <begin position="67"/>
        <end position="87"/>
    </location>
</feature>
<feature type="compositionally biased region" description="Basic and acidic residues" evidence="1">
    <location>
        <begin position="1"/>
        <end position="10"/>
    </location>
</feature>
<keyword evidence="2" id="KW-0472">Membrane</keyword>